<evidence type="ECO:0000313" key="4">
    <source>
        <dbReference type="EMBL" id="SNZ19127.1"/>
    </source>
</evidence>
<proteinExistence type="predicted"/>
<dbReference type="Pfam" id="PF00583">
    <property type="entry name" value="Acetyltransf_1"/>
    <property type="match status" value="1"/>
</dbReference>
<dbReference type="PANTHER" id="PTHR43072">
    <property type="entry name" value="N-ACETYLTRANSFERASE"/>
    <property type="match status" value="1"/>
</dbReference>
<feature type="domain" description="N-acetyltransferase" evidence="3">
    <location>
        <begin position="11"/>
        <end position="174"/>
    </location>
</feature>
<dbReference type="RefSeq" id="WP_210200844.1">
    <property type="nucleotide sequence ID" value="NZ_OBEL01000002.1"/>
</dbReference>
<dbReference type="SUPFAM" id="SSF55729">
    <property type="entry name" value="Acyl-CoA N-acyltransferases (Nat)"/>
    <property type="match status" value="1"/>
</dbReference>
<evidence type="ECO:0000259" key="3">
    <source>
        <dbReference type="PROSITE" id="PS51186"/>
    </source>
</evidence>
<dbReference type="InterPro" id="IPR000182">
    <property type="entry name" value="GNAT_dom"/>
</dbReference>
<reference evidence="4 5" key="1">
    <citation type="submission" date="2017-09" db="EMBL/GenBank/DDBJ databases">
        <authorList>
            <person name="Ehlers B."/>
            <person name="Leendertz F.H."/>
        </authorList>
    </citation>
    <scope>NUCLEOTIDE SEQUENCE [LARGE SCALE GENOMIC DNA]</scope>
    <source>
        <strain evidence="4 5">DSM 18289</strain>
    </source>
</reference>
<dbReference type="PANTHER" id="PTHR43072:SF23">
    <property type="entry name" value="UPF0039 PROTEIN C11D3.02C"/>
    <property type="match status" value="1"/>
</dbReference>
<protein>
    <submittedName>
        <fullName evidence="4">Phosphinothricin acetyltransferase</fullName>
    </submittedName>
</protein>
<accession>A0A285PD17</accession>
<organism evidence="4 5">
    <name type="scientific">Cohaesibacter gelatinilyticus</name>
    <dbReference type="NCBI Taxonomy" id="372072"/>
    <lineage>
        <taxon>Bacteria</taxon>
        <taxon>Pseudomonadati</taxon>
        <taxon>Pseudomonadota</taxon>
        <taxon>Alphaproteobacteria</taxon>
        <taxon>Hyphomicrobiales</taxon>
        <taxon>Cohaesibacteraceae</taxon>
    </lineage>
</organism>
<evidence type="ECO:0000313" key="5">
    <source>
        <dbReference type="Proteomes" id="UP000219439"/>
    </source>
</evidence>
<keyword evidence="2" id="KW-0012">Acyltransferase</keyword>
<name>A0A285PD17_9HYPH</name>
<dbReference type="CDD" id="cd04301">
    <property type="entry name" value="NAT_SF"/>
    <property type="match status" value="1"/>
</dbReference>
<dbReference type="AlphaFoldDB" id="A0A285PD17"/>
<dbReference type="Proteomes" id="UP000219439">
    <property type="component" value="Unassembled WGS sequence"/>
</dbReference>
<dbReference type="PROSITE" id="PS51186">
    <property type="entry name" value="GNAT"/>
    <property type="match status" value="1"/>
</dbReference>
<keyword evidence="5" id="KW-1185">Reference proteome</keyword>
<keyword evidence="1 4" id="KW-0808">Transferase</keyword>
<evidence type="ECO:0000256" key="2">
    <source>
        <dbReference type="ARBA" id="ARBA00023315"/>
    </source>
</evidence>
<dbReference type="EMBL" id="OBEL01000002">
    <property type="protein sequence ID" value="SNZ19127.1"/>
    <property type="molecule type" value="Genomic_DNA"/>
</dbReference>
<evidence type="ECO:0000256" key="1">
    <source>
        <dbReference type="ARBA" id="ARBA00022679"/>
    </source>
</evidence>
<sequence length="178" mass="19574">MDLSEITMGEMIIRVPIPDDEAAIAVIDAQGLASGHASFRDQTHDWRSFQKSFMTGRALALIAEDEKGVAAWAGVSVISTRAVYQGVGEVSIYVANDRQGCGTGRRLLEAMIQHSEEAGYWTLIAQIFPENETSLKLHAALGFEVLGTRRKLGKMTYGPMADQWRDVVMMERRSAIVG</sequence>
<dbReference type="Gene3D" id="3.40.630.30">
    <property type="match status" value="1"/>
</dbReference>
<dbReference type="GO" id="GO:0016747">
    <property type="term" value="F:acyltransferase activity, transferring groups other than amino-acyl groups"/>
    <property type="evidence" value="ECO:0007669"/>
    <property type="project" value="InterPro"/>
</dbReference>
<dbReference type="InterPro" id="IPR016181">
    <property type="entry name" value="Acyl_CoA_acyltransferase"/>
</dbReference>
<gene>
    <name evidence="4" type="ORF">SAMN06265368_2207</name>
</gene>